<sequence>MNFKYSTTSIALVLMAFSVLSLNSIQQDAFAEFQGMSLTAEAADGSDIIKIHGQTASQVTDITFTVTSPDGFNVLAADQIKPDAQGFFSTEFKIGPSWSQDGFYTIEAMQGVRANPLYTMSVSVEIIDGMTLETLETESNLVTGIFVPAQEEVAKKGLTMKANAMEGSTTIGIIGSSDRTNLDVTLKVIAPNGNVVSVEQITPDLDGKFAKDITTGGPLWTQDGIYTVSAQQGESPDHKASVEVEIVDGVVIPEFGTIAALILAVAIMSIIVVSAKSRLSIMPRY</sequence>
<comment type="caution">
    <text evidence="1">The sequence shown here is derived from an EMBL/GenBank/DDBJ whole genome shotgun (WGS) entry which is preliminary data.</text>
</comment>
<protein>
    <submittedName>
        <fullName evidence="1">PEFG-CTERM sorting domain-containing protein</fullName>
    </submittedName>
</protein>
<evidence type="ECO:0000313" key="2">
    <source>
        <dbReference type="Proteomes" id="UP000559653"/>
    </source>
</evidence>
<evidence type="ECO:0000313" key="1">
    <source>
        <dbReference type="EMBL" id="MBA4452367.1"/>
    </source>
</evidence>
<gene>
    <name evidence="1" type="ORF">H2B03_04235</name>
</gene>
<reference evidence="1 2" key="1">
    <citation type="journal article" date="2020" name="Appl. Environ. Microbiol.">
        <title>Genomic Characteristics of a Novel Species of Ammonia-Oxidizing Archaea from the Jiulong River Estuary.</title>
        <authorList>
            <person name="Zou D."/>
            <person name="Wan R."/>
            <person name="Han L."/>
            <person name="Xu M.N."/>
            <person name="Liu Y."/>
            <person name="Liu H."/>
            <person name="Kao S.J."/>
            <person name="Li M."/>
        </authorList>
    </citation>
    <scope>NUCLEOTIDE SEQUENCE [LARGE SCALE GENOMIC DNA]</scope>
    <source>
        <strain evidence="1">W1bin1</strain>
    </source>
</reference>
<name>A0AC60VYM6_9ARCH</name>
<dbReference type="EMBL" id="JACEMZ010000020">
    <property type="protein sequence ID" value="MBA4452367.1"/>
    <property type="molecule type" value="Genomic_DNA"/>
</dbReference>
<accession>A0AC60VYM6</accession>
<organism evidence="1 2">
    <name type="scientific">Candidatus Nitrosomaritimum aestuariumsis</name>
    <dbReference type="NCBI Taxonomy" id="3342354"/>
    <lineage>
        <taxon>Archaea</taxon>
        <taxon>Nitrososphaerota</taxon>
        <taxon>Nitrososphaeria</taxon>
        <taxon>Nitrosopumilales</taxon>
        <taxon>Nitrosopumilaceae</taxon>
        <taxon>Candidatus Nitrosomaritimum</taxon>
    </lineage>
</organism>
<dbReference type="Proteomes" id="UP000559653">
    <property type="component" value="Unassembled WGS sequence"/>
</dbReference>
<proteinExistence type="predicted"/>